<gene>
    <name evidence="2" type="ORF">M097_4729</name>
</gene>
<reference evidence="2 3" key="1">
    <citation type="submission" date="2014-04" db="EMBL/GenBank/DDBJ databases">
        <authorList>
            <person name="Sears C."/>
            <person name="Carroll K."/>
            <person name="Sack B.R."/>
            <person name="Qadri F."/>
            <person name="Myers L.L."/>
            <person name="Chung G.-T."/>
            <person name="Escheverria P."/>
            <person name="Fraser C.M."/>
            <person name="Sadzewicz L."/>
            <person name="Shefchek K.A."/>
            <person name="Tallon L."/>
            <person name="Das S.P."/>
            <person name="Daugherty S."/>
            <person name="Mongodin E.F."/>
        </authorList>
    </citation>
    <scope>NUCLEOTIDE SEQUENCE [LARGE SCALE GENOMIC DNA]</scope>
    <source>
        <strain evidence="3">3775 SL(B) 10 (iv)</strain>
    </source>
</reference>
<dbReference type="Proteomes" id="UP000028134">
    <property type="component" value="Unassembled WGS sequence"/>
</dbReference>
<keyword evidence="1" id="KW-0732">Signal</keyword>
<comment type="caution">
    <text evidence="2">The sequence shown here is derived from an EMBL/GenBank/DDBJ whole genome shotgun (WGS) entry which is preliminary data.</text>
</comment>
<feature type="chain" id="PRO_5001744009" evidence="1">
    <location>
        <begin position="22"/>
        <end position="49"/>
    </location>
</feature>
<evidence type="ECO:0000313" key="2">
    <source>
        <dbReference type="EMBL" id="KDS24117.1"/>
    </source>
</evidence>
<organism evidence="2 3">
    <name type="scientific">Phocaeicola vulgatus str. 3775 SL</name>
    <name type="common">B</name>
    <name type="synonym">iv</name>
    <dbReference type="NCBI Taxonomy" id="1339350"/>
    <lineage>
        <taxon>Bacteria</taxon>
        <taxon>Pseudomonadati</taxon>
        <taxon>Bacteroidota</taxon>
        <taxon>Bacteroidia</taxon>
        <taxon>Bacteroidales</taxon>
        <taxon>Bacteroidaceae</taxon>
        <taxon>Phocaeicola</taxon>
    </lineage>
</organism>
<protein>
    <submittedName>
        <fullName evidence="2">Uncharacterized protein</fullName>
    </submittedName>
</protein>
<accession>A0A078QR03</accession>
<dbReference type="PATRIC" id="fig|1339350.3.peg.4480"/>
<dbReference type="EMBL" id="JNHI01000093">
    <property type="protein sequence ID" value="KDS24117.1"/>
    <property type="molecule type" value="Genomic_DNA"/>
</dbReference>
<name>A0A078QR03_PHOVU</name>
<proteinExistence type="predicted"/>
<evidence type="ECO:0000313" key="3">
    <source>
        <dbReference type="Proteomes" id="UP000028134"/>
    </source>
</evidence>
<evidence type="ECO:0000256" key="1">
    <source>
        <dbReference type="SAM" id="SignalP"/>
    </source>
</evidence>
<dbReference type="RefSeq" id="WP_228680686.1">
    <property type="nucleotide sequence ID" value="NZ_JNHI01000093.1"/>
</dbReference>
<sequence>MNTKGILIAILALGSITFTNAQQPAGYFFKEFTSGKVSLKFTSEIIFKR</sequence>
<feature type="signal peptide" evidence="1">
    <location>
        <begin position="1"/>
        <end position="21"/>
    </location>
</feature>
<dbReference type="AlphaFoldDB" id="A0A078QR03"/>